<dbReference type="RefSeq" id="WP_200592768.1">
    <property type="nucleotide sequence ID" value="NZ_JAEPBG010000006.1"/>
</dbReference>
<evidence type="ECO:0000313" key="3">
    <source>
        <dbReference type="EMBL" id="MBK4735883.1"/>
    </source>
</evidence>
<feature type="chain" id="PRO_5038079468" evidence="2">
    <location>
        <begin position="21"/>
        <end position="100"/>
    </location>
</feature>
<keyword evidence="1" id="KW-0472">Membrane</keyword>
<accession>A0A934W7Q6</accession>
<sequence>MRIIPLIAAVLLLATEPSVAGEQAGALQPGMDPEAIITAIDAPSIQPSALSMRRQVHHAVSPHDPELGRPVFFSVAGLILAIGLGGFIRSVSDAAKARRK</sequence>
<reference evidence="3" key="1">
    <citation type="submission" date="2021-01" db="EMBL/GenBank/DDBJ databases">
        <title>Genome sequence of strain Noviherbaspirillum sp. DKR-6.</title>
        <authorList>
            <person name="Chaudhary D.K."/>
        </authorList>
    </citation>
    <scope>NUCLEOTIDE SEQUENCE</scope>
    <source>
        <strain evidence="3">DKR-6</strain>
    </source>
</reference>
<dbReference type="EMBL" id="JAEPBG010000006">
    <property type="protein sequence ID" value="MBK4735883.1"/>
    <property type="molecule type" value="Genomic_DNA"/>
</dbReference>
<keyword evidence="4" id="KW-1185">Reference proteome</keyword>
<feature type="signal peptide" evidence="2">
    <location>
        <begin position="1"/>
        <end position="20"/>
    </location>
</feature>
<gene>
    <name evidence="3" type="ORF">JJB74_14785</name>
</gene>
<evidence type="ECO:0000256" key="1">
    <source>
        <dbReference type="SAM" id="Phobius"/>
    </source>
</evidence>
<proteinExistence type="predicted"/>
<feature type="transmembrane region" description="Helical" evidence="1">
    <location>
        <begin position="71"/>
        <end position="91"/>
    </location>
</feature>
<dbReference type="Proteomes" id="UP000622890">
    <property type="component" value="Unassembled WGS sequence"/>
</dbReference>
<organism evidence="3 4">
    <name type="scientific">Noviherbaspirillum pedocola</name>
    <dbReference type="NCBI Taxonomy" id="2801341"/>
    <lineage>
        <taxon>Bacteria</taxon>
        <taxon>Pseudomonadati</taxon>
        <taxon>Pseudomonadota</taxon>
        <taxon>Betaproteobacteria</taxon>
        <taxon>Burkholderiales</taxon>
        <taxon>Oxalobacteraceae</taxon>
        <taxon>Noviherbaspirillum</taxon>
    </lineage>
</organism>
<name>A0A934W7Q6_9BURK</name>
<keyword evidence="1" id="KW-0812">Transmembrane</keyword>
<evidence type="ECO:0000313" key="4">
    <source>
        <dbReference type="Proteomes" id="UP000622890"/>
    </source>
</evidence>
<keyword evidence="2" id="KW-0732">Signal</keyword>
<evidence type="ECO:0000256" key="2">
    <source>
        <dbReference type="SAM" id="SignalP"/>
    </source>
</evidence>
<protein>
    <submittedName>
        <fullName evidence="3">Uncharacterized protein</fullName>
    </submittedName>
</protein>
<dbReference type="AlphaFoldDB" id="A0A934W7Q6"/>
<comment type="caution">
    <text evidence="3">The sequence shown here is derived from an EMBL/GenBank/DDBJ whole genome shotgun (WGS) entry which is preliminary data.</text>
</comment>
<keyword evidence="1" id="KW-1133">Transmembrane helix</keyword>